<dbReference type="EMBL" id="JAWONS010000218">
    <property type="protein sequence ID" value="MDW2798702.1"/>
    <property type="molecule type" value="Genomic_DNA"/>
</dbReference>
<reference evidence="1 2" key="1">
    <citation type="submission" date="2023-10" db="EMBL/GenBank/DDBJ databases">
        <title>A novel Glycoside Hydrolase 43-Like Enzyme from Clostrdium boliviensis is an Endo-xylanase, and a Candidate for Xylooligosaccharides Production from Different Xylan Substrates.</title>
        <authorList>
            <person name="Alvarez M.T."/>
            <person name="Rocabado-Villegas L.R."/>
            <person name="Salas-Veizaga D.M."/>
            <person name="Linares-Pasten J.A."/>
            <person name="Gudmundsdottir E.E."/>
            <person name="Hreggvidsson G.O."/>
            <person name="Adlercreutz P."/>
            <person name="Nordberg Karlsson E."/>
        </authorList>
    </citation>
    <scope>NUCLEOTIDE SEQUENCE [LARGE SCALE GENOMIC DNA]</scope>
    <source>
        <strain evidence="1 2">E-1</strain>
    </source>
</reference>
<comment type="caution">
    <text evidence="1">The sequence shown here is derived from an EMBL/GenBank/DDBJ whole genome shotgun (WGS) entry which is preliminary data.</text>
</comment>
<organism evidence="1 2">
    <name type="scientific">Clostridium boliviensis</name>
    <dbReference type="NCBI Taxonomy" id="318465"/>
    <lineage>
        <taxon>Bacteria</taxon>
        <taxon>Bacillati</taxon>
        <taxon>Bacillota</taxon>
        <taxon>Clostridia</taxon>
        <taxon>Eubacteriales</taxon>
        <taxon>Clostridiaceae</taxon>
        <taxon>Clostridium</taxon>
    </lineage>
</organism>
<keyword evidence="2" id="KW-1185">Reference proteome</keyword>
<evidence type="ECO:0000313" key="2">
    <source>
        <dbReference type="Proteomes" id="UP001276854"/>
    </source>
</evidence>
<proteinExistence type="predicted"/>
<gene>
    <name evidence="1" type="ORF">RZO55_14050</name>
</gene>
<dbReference type="Proteomes" id="UP001276854">
    <property type="component" value="Unassembled WGS sequence"/>
</dbReference>
<name>A0ABU4GR90_9CLOT</name>
<dbReference type="RefSeq" id="WP_318064916.1">
    <property type="nucleotide sequence ID" value="NZ_JAWONS010000218.1"/>
</dbReference>
<sequence length="170" mass="19445">MAFSKRKKWGISLAIVAIVMVGAAIGLTYCSAFNKTEHNSDASNSEQKRSEAAQETAISFYKAVWIDANVAKAKQHIVADKHTYVEEDMAAVPQVQLSPGPVVLGMTPDQYVKEVYLYRPDIAKAFKMTLRWDDQKQKWLVTDYQLDANPKYERVRNERKEMEWSEIQNP</sequence>
<accession>A0ABU4GR90</accession>
<evidence type="ECO:0008006" key="3">
    <source>
        <dbReference type="Google" id="ProtNLM"/>
    </source>
</evidence>
<evidence type="ECO:0000313" key="1">
    <source>
        <dbReference type="EMBL" id="MDW2798702.1"/>
    </source>
</evidence>
<protein>
    <recommendedName>
        <fullName evidence="3">DUF4829 domain-containing protein</fullName>
    </recommendedName>
</protein>